<dbReference type="EMBL" id="JAHCVI010000001">
    <property type="protein sequence ID" value="KAG7294154.1"/>
    <property type="molecule type" value="Genomic_DNA"/>
</dbReference>
<keyword evidence="1" id="KW-0175">Coiled coil</keyword>
<proteinExistence type="predicted"/>
<evidence type="ECO:0000313" key="2">
    <source>
        <dbReference type="EMBL" id="KAG7294154.1"/>
    </source>
</evidence>
<dbReference type="AlphaFoldDB" id="A0AAD4I087"/>
<protein>
    <submittedName>
        <fullName evidence="2">Uncharacterized protein</fullName>
    </submittedName>
</protein>
<sequence length="451" mass="50151">MAAQPRPETLEASHKALLPPTPVYYLFDEMGLVQASALRRCRACMRLKMADLGAPTCTKLETEVPENTMTTPPKHQGSIDTEMTDGLHVAGAEPATVRATVEPGPPRCDFSHAAQLSAAQERINELQRQLRNEKELQQQAAADLAELRKAARENASALNRIMRRNQGRKQLQDSDLIQMVKDLRREIRDFTLRHFQDDGIAVHSKSLKRMNDYLVFSEENLEALARSPSLRPGLLQLFIWIVLVKAVHKRCVWAPQKAGDAFSYLRELLGRSLAEGETETVPEGKTRYHMWRANTANLVLNAVRLGRNPDDPHDLPAPFSQHLAEDIEAWARPLTKSASGAVQHELVNIVQQFVDLDEGISEQVASLSWSFQSPICRFESASMEPQPGQPSLTDTQDGALVVAPALIKCGKSSGDDFDVTSALLKMQCLKIEVKIEGRNSKPPAHSSHISR</sequence>
<name>A0AAD4I087_9PEZI</name>
<organism evidence="2 3">
    <name type="scientific">Staphylotrichum longicolle</name>
    <dbReference type="NCBI Taxonomy" id="669026"/>
    <lineage>
        <taxon>Eukaryota</taxon>
        <taxon>Fungi</taxon>
        <taxon>Dikarya</taxon>
        <taxon>Ascomycota</taxon>
        <taxon>Pezizomycotina</taxon>
        <taxon>Sordariomycetes</taxon>
        <taxon>Sordariomycetidae</taxon>
        <taxon>Sordariales</taxon>
        <taxon>Chaetomiaceae</taxon>
        <taxon>Staphylotrichum</taxon>
    </lineage>
</organism>
<comment type="caution">
    <text evidence="2">The sequence shown here is derived from an EMBL/GenBank/DDBJ whole genome shotgun (WGS) entry which is preliminary data.</text>
</comment>
<evidence type="ECO:0000313" key="3">
    <source>
        <dbReference type="Proteomes" id="UP001197093"/>
    </source>
</evidence>
<keyword evidence="3" id="KW-1185">Reference proteome</keyword>
<evidence type="ECO:0000256" key="1">
    <source>
        <dbReference type="SAM" id="Coils"/>
    </source>
</evidence>
<feature type="coiled-coil region" evidence="1">
    <location>
        <begin position="113"/>
        <end position="153"/>
    </location>
</feature>
<reference evidence="2" key="1">
    <citation type="submission" date="2023-02" db="EMBL/GenBank/DDBJ databases">
        <authorList>
            <person name="Palmer J.M."/>
        </authorList>
    </citation>
    <scope>NUCLEOTIDE SEQUENCE</scope>
    <source>
        <strain evidence="2">FW57</strain>
    </source>
</reference>
<dbReference type="Proteomes" id="UP001197093">
    <property type="component" value="Unassembled WGS sequence"/>
</dbReference>
<accession>A0AAD4I087</accession>
<gene>
    <name evidence="2" type="ORF">NEMBOFW57_004222</name>
</gene>